<protein>
    <recommendedName>
        <fullName evidence="5">Large ribosomal subunit protein uL14</fullName>
    </recommendedName>
</protein>
<dbReference type="Proteomes" id="UP000051096">
    <property type="component" value="Unassembled WGS sequence"/>
</dbReference>
<reference evidence="8 9" key="1">
    <citation type="journal article" date="2015" name="Microbiome">
        <title>Genomic resolution of linkages in carbon, nitrogen, and sulfur cycling among widespread estuary sediment bacteria.</title>
        <authorList>
            <person name="Baker B.J."/>
            <person name="Lazar C.S."/>
            <person name="Teske A.P."/>
            <person name="Dick G.J."/>
        </authorList>
    </citation>
    <scope>NUCLEOTIDE SEQUENCE [LARGE SCALE GENOMIC DNA]</scope>
    <source>
        <strain evidence="8">SM23_60</strain>
    </source>
</reference>
<dbReference type="GO" id="GO:0003735">
    <property type="term" value="F:structural constituent of ribosome"/>
    <property type="evidence" value="ECO:0007669"/>
    <property type="project" value="InterPro"/>
</dbReference>
<dbReference type="PATRIC" id="fig|1703780.3.peg.2896"/>
<dbReference type="NCBIfam" id="TIGR01067">
    <property type="entry name" value="rplN_bact"/>
    <property type="match status" value="1"/>
</dbReference>
<dbReference type="PROSITE" id="PS00049">
    <property type="entry name" value="RIBOSOMAL_L14"/>
    <property type="match status" value="1"/>
</dbReference>
<evidence type="ECO:0000256" key="7">
    <source>
        <dbReference type="RuleBase" id="RU003950"/>
    </source>
</evidence>
<comment type="function">
    <text evidence="5 7">Binds to 23S rRNA. Forms part of two intersubunit bridges in the 70S ribosome.</text>
</comment>
<dbReference type="PANTHER" id="PTHR11761">
    <property type="entry name" value="50S/60S RIBOSOMAL PROTEIN L14/L23"/>
    <property type="match status" value="1"/>
</dbReference>
<keyword evidence="3 5" id="KW-0689">Ribosomal protein</keyword>
<dbReference type="CDD" id="cd00337">
    <property type="entry name" value="Ribosomal_uL14"/>
    <property type="match status" value="1"/>
</dbReference>
<dbReference type="GO" id="GO:0022625">
    <property type="term" value="C:cytosolic large ribosomal subunit"/>
    <property type="evidence" value="ECO:0007669"/>
    <property type="project" value="TreeGrafter"/>
</dbReference>
<dbReference type="SMART" id="SM01374">
    <property type="entry name" value="Ribosomal_L14"/>
    <property type="match status" value="1"/>
</dbReference>
<dbReference type="GO" id="GO:0006412">
    <property type="term" value="P:translation"/>
    <property type="evidence" value="ECO:0007669"/>
    <property type="project" value="UniProtKB-UniRule"/>
</dbReference>
<evidence type="ECO:0000256" key="3">
    <source>
        <dbReference type="ARBA" id="ARBA00022980"/>
    </source>
</evidence>
<evidence type="ECO:0000256" key="4">
    <source>
        <dbReference type="ARBA" id="ARBA00023274"/>
    </source>
</evidence>
<dbReference type="InterPro" id="IPR005745">
    <property type="entry name" value="Ribosomal_uL14_bac-type"/>
</dbReference>
<gene>
    <name evidence="5" type="primary">rplN</name>
    <name evidence="8" type="ORF">AMJ87_06590</name>
</gene>
<keyword evidence="2 5" id="KW-0694">RNA-binding</keyword>
<dbReference type="PANTHER" id="PTHR11761:SF3">
    <property type="entry name" value="LARGE RIBOSOMAL SUBUNIT PROTEIN UL14M"/>
    <property type="match status" value="1"/>
</dbReference>
<evidence type="ECO:0000256" key="1">
    <source>
        <dbReference type="ARBA" id="ARBA00022730"/>
    </source>
</evidence>
<dbReference type="AlphaFoldDB" id="A0A0S8GGC6"/>
<keyword evidence="1 5" id="KW-0699">rRNA-binding</keyword>
<dbReference type="FunFam" id="2.40.150.20:FF:000001">
    <property type="entry name" value="50S ribosomal protein L14"/>
    <property type="match status" value="1"/>
</dbReference>
<dbReference type="Pfam" id="PF00238">
    <property type="entry name" value="Ribosomal_L14"/>
    <property type="match status" value="1"/>
</dbReference>
<comment type="similarity">
    <text evidence="5 6">Belongs to the universal ribosomal protein uL14 family.</text>
</comment>
<name>A0A0S8GGC6_UNCW3</name>
<organism evidence="8 9">
    <name type="scientific">candidate division WOR_3 bacterium SM23_60</name>
    <dbReference type="NCBI Taxonomy" id="1703780"/>
    <lineage>
        <taxon>Bacteria</taxon>
        <taxon>Bacteria division WOR-3</taxon>
    </lineage>
</organism>
<accession>A0A0S8GGC6</accession>
<proteinExistence type="inferred from homology"/>
<dbReference type="EMBL" id="LJUO01000053">
    <property type="protein sequence ID" value="KPK71792.1"/>
    <property type="molecule type" value="Genomic_DNA"/>
</dbReference>
<evidence type="ECO:0000313" key="9">
    <source>
        <dbReference type="Proteomes" id="UP000051096"/>
    </source>
</evidence>
<keyword evidence="4 5" id="KW-0687">Ribonucleoprotein</keyword>
<dbReference type="InterPro" id="IPR036853">
    <property type="entry name" value="Ribosomal_uL14_sf"/>
</dbReference>
<dbReference type="GO" id="GO:0070180">
    <property type="term" value="F:large ribosomal subunit rRNA binding"/>
    <property type="evidence" value="ECO:0007669"/>
    <property type="project" value="TreeGrafter"/>
</dbReference>
<comment type="subunit">
    <text evidence="5">Part of the 50S ribosomal subunit. Forms a cluster with proteins L3 and L19. In the 70S ribosome, L14 and L19 interact and together make contacts with the 16S rRNA in bridges B5 and B8.</text>
</comment>
<dbReference type="SUPFAM" id="SSF50193">
    <property type="entry name" value="Ribosomal protein L14"/>
    <property type="match status" value="1"/>
</dbReference>
<dbReference type="InterPro" id="IPR000218">
    <property type="entry name" value="Ribosomal_uL14"/>
</dbReference>
<evidence type="ECO:0000256" key="6">
    <source>
        <dbReference type="RuleBase" id="RU003949"/>
    </source>
</evidence>
<dbReference type="InterPro" id="IPR019972">
    <property type="entry name" value="Ribosomal_uL14_CS"/>
</dbReference>
<evidence type="ECO:0000256" key="2">
    <source>
        <dbReference type="ARBA" id="ARBA00022884"/>
    </source>
</evidence>
<dbReference type="HAMAP" id="MF_01367">
    <property type="entry name" value="Ribosomal_uL14"/>
    <property type="match status" value="1"/>
</dbReference>
<dbReference type="Gene3D" id="2.40.150.20">
    <property type="entry name" value="Ribosomal protein L14"/>
    <property type="match status" value="1"/>
</dbReference>
<evidence type="ECO:0000313" key="8">
    <source>
        <dbReference type="EMBL" id="KPK71792.1"/>
    </source>
</evidence>
<comment type="caution">
    <text evidence="8">The sequence shown here is derived from an EMBL/GenBank/DDBJ whole genome shotgun (WGS) entry which is preliminary data.</text>
</comment>
<sequence length="122" mass="13549">MIQIFSRLKVCDNTGARIAMCIRVSGGSKRRYGHIGDIINVTIKDALPNAPVKKGDKGKAVIVRTKKEIRRTDGSYVRFDDNACVLITEQKEPRGTRVFGPVARELRDKGFTKIMSLASEVV</sequence>
<evidence type="ECO:0000256" key="5">
    <source>
        <dbReference type="HAMAP-Rule" id="MF_01367"/>
    </source>
</evidence>